<keyword evidence="1" id="KW-0175">Coiled coil</keyword>
<dbReference type="EMBL" id="QXFV01007424">
    <property type="protein sequence ID" value="KAE8958822.1"/>
    <property type="molecule type" value="Genomic_DNA"/>
</dbReference>
<organism evidence="3 4">
    <name type="scientific">Phytophthora rubi</name>
    <dbReference type="NCBI Taxonomy" id="129364"/>
    <lineage>
        <taxon>Eukaryota</taxon>
        <taxon>Sar</taxon>
        <taxon>Stramenopiles</taxon>
        <taxon>Oomycota</taxon>
        <taxon>Peronosporomycetes</taxon>
        <taxon>Peronosporales</taxon>
        <taxon>Peronosporaceae</taxon>
        <taxon>Phytophthora</taxon>
    </lineage>
</organism>
<feature type="coiled-coil region" evidence="1">
    <location>
        <begin position="136"/>
        <end position="163"/>
    </location>
</feature>
<evidence type="ECO:0000256" key="2">
    <source>
        <dbReference type="SAM" id="MobiDB-lite"/>
    </source>
</evidence>
<evidence type="ECO:0000313" key="4">
    <source>
        <dbReference type="Proteomes" id="UP000429607"/>
    </source>
</evidence>
<evidence type="ECO:0000313" key="3">
    <source>
        <dbReference type="EMBL" id="KAE8958822.1"/>
    </source>
</evidence>
<evidence type="ECO:0000256" key="1">
    <source>
        <dbReference type="SAM" id="Coils"/>
    </source>
</evidence>
<protein>
    <submittedName>
        <fullName evidence="3">Uncharacterized protein</fullName>
    </submittedName>
</protein>
<gene>
    <name evidence="3" type="ORF">PR001_g30924</name>
</gene>
<dbReference type="Proteomes" id="UP000429607">
    <property type="component" value="Unassembled WGS sequence"/>
</dbReference>
<dbReference type="AlphaFoldDB" id="A0A6A3GN49"/>
<sequence length="167" mass="19192">MYVHLWCEQRGSGREFCSTRVYEDNEDDESKELQEGAEKSKVNRKRRKQDDRRSSIDSVEVLTEAVSKLVEAEMSSTKGALIEEKTAVARLKREKMQRDVLVEKLAAVDGIVARRRQALAIVEDRIRQYTVNGMDTTQLQVERESALRRVETAQNKSDELQDQIMGS</sequence>
<reference evidence="3 4" key="1">
    <citation type="submission" date="2018-09" db="EMBL/GenBank/DDBJ databases">
        <title>Genomic investigation of the strawberry pathogen Phytophthora fragariae indicates pathogenicity is determined by transcriptional variation in three key races.</title>
        <authorList>
            <person name="Adams T.M."/>
            <person name="Armitage A.D."/>
            <person name="Sobczyk M.K."/>
            <person name="Bates H.J."/>
            <person name="Dunwell J.M."/>
            <person name="Nellist C.F."/>
            <person name="Harrison R.J."/>
        </authorList>
    </citation>
    <scope>NUCLEOTIDE SEQUENCE [LARGE SCALE GENOMIC DNA]</scope>
    <source>
        <strain evidence="3 4">SCRP249</strain>
    </source>
</reference>
<accession>A0A6A3GN49</accession>
<comment type="caution">
    <text evidence="3">The sequence shown here is derived from an EMBL/GenBank/DDBJ whole genome shotgun (WGS) entry which is preliminary data.</text>
</comment>
<feature type="region of interest" description="Disordered" evidence="2">
    <location>
        <begin position="24"/>
        <end position="56"/>
    </location>
</feature>
<name>A0A6A3GN49_9STRA</name>
<proteinExistence type="predicted"/>
<feature type="compositionally biased region" description="Basic and acidic residues" evidence="2">
    <location>
        <begin position="31"/>
        <end position="41"/>
    </location>
</feature>